<accession>A0ABW4PYP6</accession>
<organism evidence="2 3">
    <name type="scientific">Brachybacterium rhamnosum</name>
    <dbReference type="NCBI Taxonomy" id="173361"/>
    <lineage>
        <taxon>Bacteria</taxon>
        <taxon>Bacillati</taxon>
        <taxon>Actinomycetota</taxon>
        <taxon>Actinomycetes</taxon>
        <taxon>Micrococcales</taxon>
        <taxon>Dermabacteraceae</taxon>
        <taxon>Brachybacterium</taxon>
    </lineage>
</organism>
<keyword evidence="1" id="KW-0812">Transmembrane</keyword>
<feature type="transmembrane region" description="Helical" evidence="1">
    <location>
        <begin position="92"/>
        <end position="112"/>
    </location>
</feature>
<feature type="transmembrane region" description="Helical" evidence="1">
    <location>
        <begin position="63"/>
        <end position="85"/>
    </location>
</feature>
<evidence type="ECO:0000313" key="3">
    <source>
        <dbReference type="Proteomes" id="UP001597280"/>
    </source>
</evidence>
<proteinExistence type="predicted"/>
<protein>
    <recommendedName>
        <fullName evidence="4">DUF1772 domain-containing protein</fullName>
    </recommendedName>
</protein>
<name>A0ABW4PYP6_9MICO</name>
<evidence type="ECO:0000313" key="2">
    <source>
        <dbReference type="EMBL" id="MFD1835295.1"/>
    </source>
</evidence>
<feature type="transmembrane region" description="Helical" evidence="1">
    <location>
        <begin position="132"/>
        <end position="155"/>
    </location>
</feature>
<evidence type="ECO:0000256" key="1">
    <source>
        <dbReference type="SAM" id="Phobius"/>
    </source>
</evidence>
<evidence type="ECO:0008006" key="4">
    <source>
        <dbReference type="Google" id="ProtNLM"/>
    </source>
</evidence>
<sequence>MTSSASLPARLVGPVGAAAVLAYAAFAALQIQVLNPLATMPDLTLEEIHDVIDGRDSEDTMGWGLMTVTLLIGPVTAVIVAILGVRGRVSAGTVAMIMLGLLSLGSLAYLVASFPAGMTLAHTFMVGGADHAPWATILHSVSAVSLFALAGAVIARAVRTSMR</sequence>
<keyword evidence="1" id="KW-0472">Membrane</keyword>
<keyword evidence="3" id="KW-1185">Reference proteome</keyword>
<dbReference type="Proteomes" id="UP001597280">
    <property type="component" value="Unassembled WGS sequence"/>
</dbReference>
<dbReference type="EMBL" id="JBHUFL010000002">
    <property type="protein sequence ID" value="MFD1835295.1"/>
    <property type="molecule type" value="Genomic_DNA"/>
</dbReference>
<comment type="caution">
    <text evidence="2">The sequence shown here is derived from an EMBL/GenBank/DDBJ whole genome shotgun (WGS) entry which is preliminary data.</text>
</comment>
<keyword evidence="1" id="KW-1133">Transmembrane helix</keyword>
<dbReference type="RefSeq" id="WP_343904408.1">
    <property type="nucleotide sequence ID" value="NZ_BAAAIS010000002.1"/>
</dbReference>
<reference evidence="3" key="1">
    <citation type="journal article" date="2019" name="Int. J. Syst. Evol. Microbiol.">
        <title>The Global Catalogue of Microorganisms (GCM) 10K type strain sequencing project: providing services to taxonomists for standard genome sequencing and annotation.</title>
        <authorList>
            <consortium name="The Broad Institute Genomics Platform"/>
            <consortium name="The Broad Institute Genome Sequencing Center for Infectious Disease"/>
            <person name="Wu L."/>
            <person name="Ma J."/>
        </authorList>
    </citation>
    <scope>NUCLEOTIDE SEQUENCE [LARGE SCALE GENOMIC DNA]</scope>
    <source>
        <strain evidence="3">JCM 11650</strain>
    </source>
</reference>
<gene>
    <name evidence="2" type="ORF">ACFSDA_09440</name>
</gene>